<gene>
    <name evidence="2" type="ORF">EFBL_3700</name>
</gene>
<dbReference type="Pfam" id="PF01740">
    <property type="entry name" value="STAS"/>
    <property type="match status" value="1"/>
</dbReference>
<sequence length="103" mass="11457">MFLISTINQGDNLEIRFDGSLDISGVENFEKLLSEIDLSQIKSVVFNLEKLTFIDSTGIGCILKLSNILEEQNIVSSYTNVSDDIQEIFSIIGIEDLLNPIDS</sequence>
<organism evidence="2 3">
    <name type="scientific">Effusibacillus lacus</name>
    <dbReference type="NCBI Taxonomy" id="1348429"/>
    <lineage>
        <taxon>Bacteria</taxon>
        <taxon>Bacillati</taxon>
        <taxon>Bacillota</taxon>
        <taxon>Bacilli</taxon>
        <taxon>Bacillales</taxon>
        <taxon>Alicyclobacillaceae</taxon>
        <taxon>Effusibacillus</taxon>
    </lineage>
</organism>
<dbReference type="Gene3D" id="3.30.750.24">
    <property type="entry name" value="STAS domain"/>
    <property type="match status" value="1"/>
</dbReference>
<dbReference type="RefSeq" id="WP_165912615.1">
    <property type="nucleotide sequence ID" value="NZ_BDUF01000112.1"/>
</dbReference>
<proteinExistence type="predicted"/>
<evidence type="ECO:0000259" key="1">
    <source>
        <dbReference type="PROSITE" id="PS50801"/>
    </source>
</evidence>
<keyword evidence="3" id="KW-1185">Reference proteome</keyword>
<dbReference type="InterPro" id="IPR002645">
    <property type="entry name" value="STAS_dom"/>
</dbReference>
<feature type="domain" description="STAS" evidence="1">
    <location>
        <begin position="15"/>
        <end position="103"/>
    </location>
</feature>
<accession>A0A292YSW6</accession>
<dbReference type="Proteomes" id="UP000217785">
    <property type="component" value="Unassembled WGS sequence"/>
</dbReference>
<name>A0A292YSW6_9BACL</name>
<comment type="caution">
    <text evidence="2">The sequence shown here is derived from an EMBL/GenBank/DDBJ whole genome shotgun (WGS) entry which is preliminary data.</text>
</comment>
<evidence type="ECO:0000313" key="2">
    <source>
        <dbReference type="EMBL" id="GAX92009.1"/>
    </source>
</evidence>
<dbReference type="PANTHER" id="PTHR33495">
    <property type="entry name" value="ANTI-SIGMA FACTOR ANTAGONIST TM_1081-RELATED-RELATED"/>
    <property type="match status" value="1"/>
</dbReference>
<dbReference type="EMBL" id="BDUF01000112">
    <property type="protein sequence ID" value="GAX92009.1"/>
    <property type="molecule type" value="Genomic_DNA"/>
</dbReference>
<protein>
    <recommendedName>
        <fullName evidence="1">STAS domain-containing protein</fullName>
    </recommendedName>
</protein>
<dbReference type="GO" id="GO:0043856">
    <property type="term" value="F:anti-sigma factor antagonist activity"/>
    <property type="evidence" value="ECO:0007669"/>
    <property type="project" value="TreeGrafter"/>
</dbReference>
<dbReference type="AlphaFoldDB" id="A0A292YSW6"/>
<reference evidence="3" key="1">
    <citation type="submission" date="2017-07" db="EMBL/GenBank/DDBJ databases">
        <title>Draft genome sequence of Effusibacillus lacus strain skLN1.</title>
        <authorList>
            <person name="Watanabe M."/>
            <person name="Kojima H."/>
            <person name="Fukui M."/>
        </authorList>
    </citation>
    <scope>NUCLEOTIDE SEQUENCE [LARGE SCALE GENOMIC DNA]</scope>
    <source>
        <strain evidence="3">skLN1</strain>
    </source>
</reference>
<evidence type="ECO:0000313" key="3">
    <source>
        <dbReference type="Proteomes" id="UP000217785"/>
    </source>
</evidence>
<dbReference type="PROSITE" id="PS50801">
    <property type="entry name" value="STAS"/>
    <property type="match status" value="1"/>
</dbReference>
<dbReference type="InterPro" id="IPR036513">
    <property type="entry name" value="STAS_dom_sf"/>
</dbReference>
<dbReference type="SUPFAM" id="SSF52091">
    <property type="entry name" value="SpoIIaa-like"/>
    <property type="match status" value="1"/>
</dbReference>
<dbReference type="CDD" id="cd07043">
    <property type="entry name" value="STAS_anti-anti-sigma_factors"/>
    <property type="match status" value="1"/>
</dbReference>